<dbReference type="Proteomes" id="UP000297564">
    <property type="component" value="Unassembled WGS sequence"/>
</dbReference>
<evidence type="ECO:0000259" key="11">
    <source>
        <dbReference type="PROSITE" id="PS50110"/>
    </source>
</evidence>
<dbReference type="SMART" id="SM00387">
    <property type="entry name" value="HATPase_c"/>
    <property type="match status" value="1"/>
</dbReference>
<keyword evidence="4 7" id="KW-0597">Phosphoprotein</keyword>
<dbReference type="SUPFAM" id="SSF47384">
    <property type="entry name" value="Homodimeric domain of signal transducing histidine kinase"/>
    <property type="match status" value="1"/>
</dbReference>
<dbReference type="InterPro" id="IPR005467">
    <property type="entry name" value="His_kinase_dom"/>
</dbReference>
<dbReference type="SMART" id="SM00091">
    <property type="entry name" value="PAS"/>
    <property type="match status" value="1"/>
</dbReference>
<dbReference type="SMART" id="SM00388">
    <property type="entry name" value="HisKA"/>
    <property type="match status" value="1"/>
</dbReference>
<comment type="subcellular location">
    <subcellularLocation>
        <location evidence="2">Cell inner membrane</location>
        <topology evidence="2">Multi-pass membrane protein</topology>
    </subcellularLocation>
</comment>
<dbReference type="GO" id="GO:0000155">
    <property type="term" value="F:phosphorelay sensor kinase activity"/>
    <property type="evidence" value="ECO:0007669"/>
    <property type="project" value="InterPro"/>
</dbReference>
<reference evidence="13 14" key="1">
    <citation type="submission" date="2019-03" db="EMBL/GenBank/DDBJ databases">
        <title>Ramlibacter rhizophilus CCTCC AB2015357, whole genome shotgun sequence.</title>
        <authorList>
            <person name="Zhang X."/>
            <person name="Feng G."/>
            <person name="Zhu H."/>
        </authorList>
    </citation>
    <scope>NUCLEOTIDE SEQUENCE [LARGE SCALE GENOMIC DNA]</scope>
    <source>
        <strain evidence="13 14">CCTCC AB2015357</strain>
    </source>
</reference>
<evidence type="ECO:0000256" key="9">
    <source>
        <dbReference type="SAM" id="MobiDB-lite"/>
    </source>
</evidence>
<evidence type="ECO:0000256" key="5">
    <source>
        <dbReference type="ARBA" id="ARBA00022679"/>
    </source>
</evidence>
<dbReference type="EMBL" id="SMLL01000002">
    <property type="protein sequence ID" value="TFZ03307.1"/>
    <property type="molecule type" value="Genomic_DNA"/>
</dbReference>
<dbReference type="InterPro" id="IPR001789">
    <property type="entry name" value="Sig_transdc_resp-reg_receiver"/>
</dbReference>
<keyword evidence="14" id="KW-1185">Reference proteome</keyword>
<dbReference type="RefSeq" id="WP_135284106.1">
    <property type="nucleotide sequence ID" value="NZ_SMLL01000002.1"/>
</dbReference>
<evidence type="ECO:0000256" key="6">
    <source>
        <dbReference type="ARBA" id="ARBA00022777"/>
    </source>
</evidence>
<dbReference type="Pfam" id="PF00512">
    <property type="entry name" value="HisKA"/>
    <property type="match status" value="1"/>
</dbReference>
<evidence type="ECO:0000259" key="10">
    <source>
        <dbReference type="PROSITE" id="PS50109"/>
    </source>
</evidence>
<evidence type="ECO:0000256" key="7">
    <source>
        <dbReference type="PROSITE-ProRule" id="PRU00169"/>
    </source>
</evidence>
<dbReference type="GO" id="GO:0006355">
    <property type="term" value="P:regulation of DNA-templated transcription"/>
    <property type="evidence" value="ECO:0007669"/>
    <property type="project" value="InterPro"/>
</dbReference>
<feature type="domain" description="PAS" evidence="12">
    <location>
        <begin position="145"/>
        <end position="199"/>
    </location>
</feature>
<dbReference type="PANTHER" id="PTHR43047">
    <property type="entry name" value="TWO-COMPONENT HISTIDINE PROTEIN KINASE"/>
    <property type="match status" value="1"/>
</dbReference>
<dbReference type="SUPFAM" id="SSF55785">
    <property type="entry name" value="PYP-like sensor domain (PAS domain)"/>
    <property type="match status" value="1"/>
</dbReference>
<dbReference type="NCBIfam" id="TIGR00229">
    <property type="entry name" value="sensory_box"/>
    <property type="match status" value="1"/>
</dbReference>
<dbReference type="InterPro" id="IPR004358">
    <property type="entry name" value="Sig_transdc_His_kin-like_C"/>
</dbReference>
<dbReference type="Gene3D" id="3.30.450.20">
    <property type="entry name" value="PAS domain"/>
    <property type="match status" value="1"/>
</dbReference>
<dbReference type="Gene3D" id="1.10.287.130">
    <property type="match status" value="1"/>
</dbReference>
<evidence type="ECO:0000256" key="2">
    <source>
        <dbReference type="ARBA" id="ARBA00004429"/>
    </source>
</evidence>
<organism evidence="13 14">
    <name type="scientific">Ramlibacter rhizophilus</name>
    <dbReference type="NCBI Taxonomy" id="1781167"/>
    <lineage>
        <taxon>Bacteria</taxon>
        <taxon>Pseudomonadati</taxon>
        <taxon>Pseudomonadota</taxon>
        <taxon>Betaproteobacteria</taxon>
        <taxon>Burkholderiales</taxon>
        <taxon>Comamonadaceae</taxon>
        <taxon>Ramlibacter</taxon>
    </lineage>
</organism>
<feature type="coiled-coil region" evidence="8">
    <location>
        <begin position="250"/>
        <end position="277"/>
    </location>
</feature>
<dbReference type="SUPFAM" id="SSF55874">
    <property type="entry name" value="ATPase domain of HSP90 chaperone/DNA topoisomerase II/histidine kinase"/>
    <property type="match status" value="1"/>
</dbReference>
<dbReference type="OrthoDB" id="9810730at2"/>
<dbReference type="InterPro" id="IPR013767">
    <property type="entry name" value="PAS_fold"/>
</dbReference>
<sequence>MIDARVIAASIDRSRHAVLVVDDNPATRYSTTRVLTAAGFRTREAGSGAEALALVRENVSAVVLDVHLPDMSGFDVCRELRAHVQTRTLPVVHLSAEFTRNEDRVAGLEAGADGYLIHPVEPAILVATLQALIRARVAEEGLRRSELRLRAIYDNAPVGIVVLDADGVAQDANPALLELLACRREELVGLPLIDRVPPEWRALASEQFTGHTHERTDWAGRFPLTRCDGTRVQIEWAMSGHVEPGLRIAIATDASEREQLERQRREVLEREQAARAAAERNSHTKDEFIAVLSHELRTPLNAIVGWVAVLMHRQPQPEISRGLQAIERNVKAQARIISDILDVSRINSGKLTLERELVDPAEIVATALSSLGQSIEDKQLRLRVDVEGGRQPAWLDPARYQQILWNLMTNAIKFSDRGSWIDVTLTREGPLLRLTVRDHGQGIAADFLERLFDRFSQAQSAGNRSHSGLGLGLSIVRELAQLHGGKVNAGSAGAGQGATFTVDIPAEAPPLGSENDDVASEGSATAPADVRERPLEGLEILVVEDDRDASEMLAVVLADRGATVRLASDFDSAVAAVRATWPHVLLSDIGLPQRDGHELIRELRQLERDLGRRHLPAVALTAFARTTDRSRALEAGFDRHVAKPLNPHTLVQAIMEAVGSSRPPGNASTRAEPT</sequence>
<evidence type="ECO:0000256" key="4">
    <source>
        <dbReference type="ARBA" id="ARBA00022553"/>
    </source>
</evidence>
<dbReference type="EC" id="2.7.13.3" evidence="3"/>
<dbReference type="PROSITE" id="PS50110">
    <property type="entry name" value="RESPONSE_REGULATORY"/>
    <property type="match status" value="2"/>
</dbReference>
<feature type="domain" description="Histidine kinase" evidence="10">
    <location>
        <begin position="291"/>
        <end position="508"/>
    </location>
</feature>
<dbReference type="AlphaFoldDB" id="A0A4Z0BVG5"/>
<dbReference type="InterPro" id="IPR036890">
    <property type="entry name" value="HATPase_C_sf"/>
</dbReference>
<evidence type="ECO:0000259" key="12">
    <source>
        <dbReference type="PROSITE" id="PS50112"/>
    </source>
</evidence>
<dbReference type="InterPro" id="IPR035965">
    <property type="entry name" value="PAS-like_dom_sf"/>
</dbReference>
<dbReference type="InterPro" id="IPR011006">
    <property type="entry name" value="CheY-like_superfamily"/>
</dbReference>
<dbReference type="Pfam" id="PF02518">
    <property type="entry name" value="HATPase_c"/>
    <property type="match status" value="1"/>
</dbReference>
<dbReference type="SUPFAM" id="SSF52172">
    <property type="entry name" value="CheY-like"/>
    <property type="match status" value="2"/>
</dbReference>
<dbReference type="PROSITE" id="PS50109">
    <property type="entry name" value="HIS_KIN"/>
    <property type="match status" value="1"/>
</dbReference>
<feature type="region of interest" description="Disordered" evidence="9">
    <location>
        <begin position="507"/>
        <end position="530"/>
    </location>
</feature>
<name>A0A4Z0BVG5_9BURK</name>
<dbReference type="Pfam" id="PF00072">
    <property type="entry name" value="Response_reg"/>
    <property type="match status" value="2"/>
</dbReference>
<accession>A0A4Z0BVG5</accession>
<dbReference type="InterPro" id="IPR003661">
    <property type="entry name" value="HisK_dim/P_dom"/>
</dbReference>
<dbReference type="SMART" id="SM00448">
    <property type="entry name" value="REC"/>
    <property type="match status" value="2"/>
</dbReference>
<gene>
    <name evidence="13" type="ORF">EZ242_05310</name>
</gene>
<dbReference type="Gene3D" id="3.30.565.10">
    <property type="entry name" value="Histidine kinase-like ATPase, C-terminal domain"/>
    <property type="match status" value="1"/>
</dbReference>
<feature type="modified residue" description="4-aspartylphosphate" evidence="7">
    <location>
        <position position="65"/>
    </location>
</feature>
<proteinExistence type="predicted"/>
<protein>
    <recommendedName>
        <fullName evidence="3">histidine kinase</fullName>
        <ecNumber evidence="3">2.7.13.3</ecNumber>
    </recommendedName>
</protein>
<dbReference type="CDD" id="cd17580">
    <property type="entry name" value="REC_2_DhkD-like"/>
    <property type="match status" value="1"/>
</dbReference>
<dbReference type="GO" id="GO:0005886">
    <property type="term" value="C:plasma membrane"/>
    <property type="evidence" value="ECO:0007669"/>
    <property type="project" value="UniProtKB-SubCell"/>
</dbReference>
<dbReference type="PRINTS" id="PR00344">
    <property type="entry name" value="BCTRLSENSOR"/>
</dbReference>
<dbReference type="Pfam" id="PF00989">
    <property type="entry name" value="PAS"/>
    <property type="match status" value="1"/>
</dbReference>
<keyword evidence="6" id="KW-0418">Kinase</keyword>
<dbReference type="PROSITE" id="PS50112">
    <property type="entry name" value="PAS"/>
    <property type="match status" value="1"/>
</dbReference>
<keyword evidence="5" id="KW-0808">Transferase</keyword>
<dbReference type="CDD" id="cd00082">
    <property type="entry name" value="HisKA"/>
    <property type="match status" value="1"/>
</dbReference>
<evidence type="ECO:0000313" key="14">
    <source>
        <dbReference type="Proteomes" id="UP000297564"/>
    </source>
</evidence>
<dbReference type="GO" id="GO:0009927">
    <property type="term" value="F:histidine phosphotransfer kinase activity"/>
    <property type="evidence" value="ECO:0007669"/>
    <property type="project" value="TreeGrafter"/>
</dbReference>
<dbReference type="Gene3D" id="3.40.50.2300">
    <property type="match status" value="2"/>
</dbReference>
<comment type="catalytic activity">
    <reaction evidence="1">
        <text>ATP + protein L-histidine = ADP + protein N-phospho-L-histidine.</text>
        <dbReference type="EC" id="2.7.13.3"/>
    </reaction>
</comment>
<comment type="caution">
    <text evidence="13">The sequence shown here is derived from an EMBL/GenBank/DDBJ whole genome shotgun (WGS) entry which is preliminary data.</text>
</comment>
<dbReference type="CDD" id="cd00130">
    <property type="entry name" value="PAS"/>
    <property type="match status" value="1"/>
</dbReference>
<evidence type="ECO:0000256" key="1">
    <source>
        <dbReference type="ARBA" id="ARBA00000085"/>
    </source>
</evidence>
<dbReference type="FunFam" id="3.30.565.10:FF:000006">
    <property type="entry name" value="Sensor histidine kinase WalK"/>
    <property type="match status" value="1"/>
</dbReference>
<feature type="domain" description="Response regulatory" evidence="11">
    <location>
        <begin position="539"/>
        <end position="658"/>
    </location>
</feature>
<feature type="domain" description="Response regulatory" evidence="11">
    <location>
        <begin position="17"/>
        <end position="133"/>
    </location>
</feature>
<dbReference type="InterPro" id="IPR000014">
    <property type="entry name" value="PAS"/>
</dbReference>
<feature type="modified residue" description="4-aspartylphosphate" evidence="7">
    <location>
        <position position="588"/>
    </location>
</feature>
<evidence type="ECO:0000256" key="8">
    <source>
        <dbReference type="SAM" id="Coils"/>
    </source>
</evidence>
<dbReference type="InterPro" id="IPR003594">
    <property type="entry name" value="HATPase_dom"/>
</dbReference>
<keyword evidence="8" id="KW-0175">Coiled coil</keyword>
<evidence type="ECO:0000256" key="3">
    <source>
        <dbReference type="ARBA" id="ARBA00012438"/>
    </source>
</evidence>
<dbReference type="InterPro" id="IPR036097">
    <property type="entry name" value="HisK_dim/P_sf"/>
</dbReference>
<evidence type="ECO:0000313" key="13">
    <source>
        <dbReference type="EMBL" id="TFZ03307.1"/>
    </source>
</evidence>